<feature type="transmembrane region" description="Helical" evidence="7">
    <location>
        <begin position="249"/>
        <end position="276"/>
    </location>
</feature>
<protein>
    <recommendedName>
        <fullName evidence="8">Protein kinase domain-containing protein</fullName>
    </recommendedName>
</protein>
<dbReference type="SMART" id="SM00220">
    <property type="entry name" value="S_TKc"/>
    <property type="match status" value="1"/>
</dbReference>
<dbReference type="GO" id="GO:0005634">
    <property type="term" value="C:nucleus"/>
    <property type="evidence" value="ECO:0007669"/>
    <property type="project" value="TreeGrafter"/>
</dbReference>
<dbReference type="Proteomes" id="UP001178507">
    <property type="component" value="Unassembled WGS sequence"/>
</dbReference>
<gene>
    <name evidence="9" type="ORF">EVOR1521_LOCUS18283</name>
</gene>
<evidence type="ECO:0000256" key="2">
    <source>
        <dbReference type="ARBA" id="ARBA00022741"/>
    </source>
</evidence>
<dbReference type="InterPro" id="IPR011009">
    <property type="entry name" value="Kinase-like_dom_sf"/>
</dbReference>
<dbReference type="PROSITE" id="PS00108">
    <property type="entry name" value="PROTEIN_KINASE_ST"/>
    <property type="match status" value="1"/>
</dbReference>
<dbReference type="GO" id="GO:0005737">
    <property type="term" value="C:cytoplasm"/>
    <property type="evidence" value="ECO:0007669"/>
    <property type="project" value="TreeGrafter"/>
</dbReference>
<dbReference type="PANTHER" id="PTHR11042">
    <property type="entry name" value="EUKARYOTIC TRANSLATION INITIATION FACTOR 2-ALPHA KINASE EIF2-ALPHA KINASE -RELATED"/>
    <property type="match status" value="1"/>
</dbReference>
<comment type="similarity">
    <text evidence="6">Belongs to the protein kinase superfamily. Ser/Thr protein kinase family. GCN2 subfamily.</text>
</comment>
<evidence type="ECO:0000313" key="10">
    <source>
        <dbReference type="Proteomes" id="UP001178507"/>
    </source>
</evidence>
<evidence type="ECO:0000256" key="5">
    <source>
        <dbReference type="ARBA" id="ARBA00023193"/>
    </source>
</evidence>
<dbReference type="EMBL" id="CAUJNA010002557">
    <property type="protein sequence ID" value="CAJ1393406.1"/>
    <property type="molecule type" value="Genomic_DNA"/>
</dbReference>
<sequence>MWSPCSSFSASKVPDTVEYQQVFLYGDENGVLKSCLQEGYRAGTLKSDIQRKNFPSHFVCMTIEKMNAGSVQNWLDKEALTPHGMMVVLQEVAAALAYMHGCGITHNDMKPENIFLHSDGRYVTSKLGDLGLAQKSADTTSDVTRYGMSGFAMATGEHYGTRHYSKDKISTFVSEVAACVHGCGIAGRLGAALEEDLPVLLEKVLSEKVTMKEVRDWKTLQGFEFLDEGGLKTAPSASRAQCRGLVGSWSVVVVDLVVVDVFLVGLAVVLALVAAVQTTPQKSY</sequence>
<evidence type="ECO:0000256" key="4">
    <source>
        <dbReference type="ARBA" id="ARBA00022840"/>
    </source>
</evidence>
<keyword evidence="10" id="KW-1185">Reference proteome</keyword>
<dbReference type="InterPro" id="IPR008271">
    <property type="entry name" value="Ser/Thr_kinase_AS"/>
</dbReference>
<evidence type="ECO:0000313" key="9">
    <source>
        <dbReference type="EMBL" id="CAJ1393406.1"/>
    </source>
</evidence>
<keyword evidence="4" id="KW-0067">ATP-binding</keyword>
<keyword evidence="1" id="KW-0808">Transferase</keyword>
<dbReference type="InterPro" id="IPR050339">
    <property type="entry name" value="CC_SR_Kinase"/>
</dbReference>
<dbReference type="PROSITE" id="PS50011">
    <property type="entry name" value="PROTEIN_KINASE_DOM"/>
    <property type="match status" value="1"/>
</dbReference>
<keyword evidence="7" id="KW-0472">Membrane</keyword>
<accession>A0AA36IV01</accession>
<reference evidence="9" key="1">
    <citation type="submission" date="2023-08" db="EMBL/GenBank/DDBJ databases">
        <authorList>
            <person name="Chen Y."/>
            <person name="Shah S."/>
            <person name="Dougan E. K."/>
            <person name="Thang M."/>
            <person name="Chan C."/>
        </authorList>
    </citation>
    <scope>NUCLEOTIDE SEQUENCE</scope>
</reference>
<evidence type="ECO:0000259" key="8">
    <source>
        <dbReference type="PROSITE" id="PS50011"/>
    </source>
</evidence>
<keyword evidence="3" id="KW-0418">Kinase</keyword>
<keyword evidence="2" id="KW-0547">Nucleotide-binding</keyword>
<feature type="domain" description="Protein kinase" evidence="8">
    <location>
        <begin position="1"/>
        <end position="284"/>
    </location>
</feature>
<comment type="caution">
    <text evidence="9">The sequence shown here is derived from an EMBL/GenBank/DDBJ whole genome shotgun (WGS) entry which is preliminary data.</text>
</comment>
<dbReference type="InterPro" id="IPR000719">
    <property type="entry name" value="Prot_kinase_dom"/>
</dbReference>
<dbReference type="Gene3D" id="1.10.510.10">
    <property type="entry name" value="Transferase(Phosphotransferase) domain 1"/>
    <property type="match status" value="1"/>
</dbReference>
<dbReference type="GO" id="GO:0004672">
    <property type="term" value="F:protein kinase activity"/>
    <property type="evidence" value="ECO:0007669"/>
    <property type="project" value="InterPro"/>
</dbReference>
<keyword evidence="5" id="KW-0652">Protein synthesis inhibitor</keyword>
<dbReference type="GO" id="GO:0005524">
    <property type="term" value="F:ATP binding"/>
    <property type="evidence" value="ECO:0007669"/>
    <property type="project" value="UniProtKB-KW"/>
</dbReference>
<evidence type="ECO:0000256" key="3">
    <source>
        <dbReference type="ARBA" id="ARBA00022777"/>
    </source>
</evidence>
<evidence type="ECO:0000256" key="1">
    <source>
        <dbReference type="ARBA" id="ARBA00022679"/>
    </source>
</evidence>
<organism evidence="9 10">
    <name type="scientific">Effrenium voratum</name>
    <dbReference type="NCBI Taxonomy" id="2562239"/>
    <lineage>
        <taxon>Eukaryota</taxon>
        <taxon>Sar</taxon>
        <taxon>Alveolata</taxon>
        <taxon>Dinophyceae</taxon>
        <taxon>Suessiales</taxon>
        <taxon>Symbiodiniaceae</taxon>
        <taxon>Effrenium</taxon>
    </lineage>
</organism>
<name>A0AA36IV01_9DINO</name>
<dbReference type="AlphaFoldDB" id="A0AA36IV01"/>
<dbReference type="SUPFAM" id="SSF56112">
    <property type="entry name" value="Protein kinase-like (PK-like)"/>
    <property type="match status" value="1"/>
</dbReference>
<keyword evidence="7" id="KW-0812">Transmembrane</keyword>
<evidence type="ECO:0000256" key="7">
    <source>
        <dbReference type="SAM" id="Phobius"/>
    </source>
</evidence>
<dbReference type="GO" id="GO:0017148">
    <property type="term" value="P:negative regulation of translation"/>
    <property type="evidence" value="ECO:0007669"/>
    <property type="project" value="UniProtKB-KW"/>
</dbReference>
<evidence type="ECO:0000256" key="6">
    <source>
        <dbReference type="ARBA" id="ARBA00037982"/>
    </source>
</evidence>
<keyword evidence="7" id="KW-1133">Transmembrane helix</keyword>
<dbReference type="Pfam" id="PF00069">
    <property type="entry name" value="Pkinase"/>
    <property type="match status" value="1"/>
</dbReference>
<proteinExistence type="inferred from homology"/>